<dbReference type="InterPro" id="IPR030909">
    <property type="entry name" value="IMEF_cargo"/>
</dbReference>
<reference evidence="2 3" key="1">
    <citation type="submission" date="2018-10" db="EMBL/GenBank/DDBJ databases">
        <title>Phylogenomics of Brevibacillus.</title>
        <authorList>
            <person name="Dunlap C."/>
        </authorList>
    </citation>
    <scope>NUCLEOTIDE SEQUENCE [LARGE SCALE GENOMIC DNA]</scope>
    <source>
        <strain evidence="2 3">JCM 12215</strain>
    </source>
</reference>
<accession>A0A3M8CGN2</accession>
<evidence type="ECO:0000256" key="1">
    <source>
        <dbReference type="SAM" id="MobiDB-lite"/>
    </source>
</evidence>
<proteinExistence type="predicted"/>
<dbReference type="OrthoDB" id="2855273at2"/>
<dbReference type="RefSeq" id="WP_122908598.1">
    <property type="nucleotide sequence ID" value="NZ_CBCSBE010000005.1"/>
</dbReference>
<evidence type="ECO:0000313" key="3">
    <source>
        <dbReference type="Proteomes" id="UP000282028"/>
    </source>
</evidence>
<dbReference type="EMBL" id="RHHR01000013">
    <property type="protein sequence ID" value="RNB74779.1"/>
    <property type="molecule type" value="Genomic_DNA"/>
</dbReference>
<dbReference type="GO" id="GO:0140737">
    <property type="term" value="C:encapsulin nanocompartment"/>
    <property type="evidence" value="ECO:0007669"/>
    <property type="project" value="InterPro"/>
</dbReference>
<keyword evidence="3" id="KW-1185">Reference proteome</keyword>
<evidence type="ECO:0000313" key="2">
    <source>
        <dbReference type="EMBL" id="RNB74779.1"/>
    </source>
</evidence>
<dbReference type="Proteomes" id="UP000282028">
    <property type="component" value="Unassembled WGS sequence"/>
</dbReference>
<dbReference type="GO" id="GO:0140315">
    <property type="term" value="F:iron ion sequestering activity"/>
    <property type="evidence" value="ECO:0007669"/>
    <property type="project" value="InterPro"/>
</dbReference>
<dbReference type="AlphaFoldDB" id="A0A3M8CGN2"/>
<dbReference type="Pfam" id="PF24309">
    <property type="entry name" value="IMEF_Flp"/>
    <property type="match status" value="1"/>
</dbReference>
<dbReference type="NCBIfam" id="TIGR04536">
    <property type="entry name" value="geobac_encap"/>
    <property type="match status" value="1"/>
</dbReference>
<gene>
    <name evidence="2" type="ORF">EDM52_08595</name>
</gene>
<feature type="region of interest" description="Disordered" evidence="1">
    <location>
        <begin position="178"/>
        <end position="198"/>
    </location>
</feature>
<protein>
    <submittedName>
        <fullName evidence="2">Uncharacterized protein</fullName>
    </submittedName>
</protein>
<sequence length="198" mass="22843">MQELSQLHAIFDRTKGYIHRFMGLIQPIIDAAQDEHTRLYYHHILEEEEQRMDRLQELIPYLQTLSAEKADQLSDRELSRLLSDINLERFGLHNFREHLELALYEFRDDETRLDLDGMRATTHEDYLRVKEIMATLSERFSDVSHPSLTDHDEGHDIHQVDHLKASATLPQGVASVIKHAPSPTPAKKGLTVGSLKGK</sequence>
<name>A0A3M8CGN2_9BACL</name>
<organism evidence="2 3">
    <name type="scientific">Brevibacillus invocatus</name>
    <dbReference type="NCBI Taxonomy" id="173959"/>
    <lineage>
        <taxon>Bacteria</taxon>
        <taxon>Bacillati</taxon>
        <taxon>Bacillota</taxon>
        <taxon>Bacilli</taxon>
        <taxon>Bacillales</taxon>
        <taxon>Paenibacillaceae</taxon>
        <taxon>Brevibacillus</taxon>
    </lineage>
</organism>
<dbReference type="GO" id="GO:0004322">
    <property type="term" value="F:ferroxidase activity"/>
    <property type="evidence" value="ECO:0007669"/>
    <property type="project" value="InterPro"/>
</dbReference>
<comment type="caution">
    <text evidence="2">The sequence shown here is derived from an EMBL/GenBank/DDBJ whole genome shotgun (WGS) entry which is preliminary data.</text>
</comment>